<accession>A0A137NRK7</accession>
<sequence length="122" mass="13853">MNNQYHTFSLVQGRLDLEITPNRGVSGFSLGRDISKILQILEQNLVVLTKINFMVNQNSNSSSPIILEIKPYQLYLIFDQNTQLLEQIVLADLTKVNLRIKNYIISSHKVSLTSSLVHKILG</sequence>
<dbReference type="Pfam" id="PF03676">
    <property type="entry name" value="PHAF1"/>
    <property type="match status" value="1"/>
</dbReference>
<dbReference type="EMBL" id="KQ964895">
    <property type="protein sequence ID" value="KXN65375.1"/>
    <property type="molecule type" value="Genomic_DNA"/>
</dbReference>
<protein>
    <submittedName>
        <fullName evidence="1">Uncharacterized protein</fullName>
    </submittedName>
</protein>
<dbReference type="InterPro" id="IPR005373">
    <property type="entry name" value="PHAF1"/>
</dbReference>
<gene>
    <name evidence="1" type="ORF">CONCODRAFT_142799</name>
</gene>
<organism evidence="1 2">
    <name type="scientific">Conidiobolus coronatus (strain ATCC 28846 / CBS 209.66 / NRRL 28638)</name>
    <name type="common">Delacroixia coronata</name>
    <dbReference type="NCBI Taxonomy" id="796925"/>
    <lineage>
        <taxon>Eukaryota</taxon>
        <taxon>Fungi</taxon>
        <taxon>Fungi incertae sedis</taxon>
        <taxon>Zoopagomycota</taxon>
        <taxon>Entomophthoromycotina</taxon>
        <taxon>Entomophthoromycetes</taxon>
        <taxon>Entomophthorales</taxon>
        <taxon>Ancylistaceae</taxon>
        <taxon>Conidiobolus</taxon>
    </lineage>
</organism>
<evidence type="ECO:0000313" key="1">
    <source>
        <dbReference type="EMBL" id="KXN65375.1"/>
    </source>
</evidence>
<keyword evidence="2" id="KW-1185">Reference proteome</keyword>
<evidence type="ECO:0000313" key="2">
    <source>
        <dbReference type="Proteomes" id="UP000070444"/>
    </source>
</evidence>
<reference evidence="1 2" key="1">
    <citation type="journal article" date="2015" name="Genome Biol. Evol.">
        <title>Phylogenomic analyses indicate that early fungi evolved digesting cell walls of algal ancestors of land plants.</title>
        <authorList>
            <person name="Chang Y."/>
            <person name="Wang S."/>
            <person name="Sekimoto S."/>
            <person name="Aerts A.L."/>
            <person name="Choi C."/>
            <person name="Clum A."/>
            <person name="LaButti K.M."/>
            <person name="Lindquist E.A."/>
            <person name="Yee Ngan C."/>
            <person name="Ohm R.A."/>
            <person name="Salamov A.A."/>
            <person name="Grigoriev I.V."/>
            <person name="Spatafora J.W."/>
            <person name="Berbee M.L."/>
        </authorList>
    </citation>
    <scope>NUCLEOTIDE SEQUENCE [LARGE SCALE GENOMIC DNA]</scope>
    <source>
        <strain evidence="1 2">NRRL 28638</strain>
    </source>
</reference>
<name>A0A137NRK7_CONC2</name>
<dbReference type="AlphaFoldDB" id="A0A137NRK7"/>
<dbReference type="Proteomes" id="UP000070444">
    <property type="component" value="Unassembled WGS sequence"/>
</dbReference>
<proteinExistence type="predicted"/>